<dbReference type="Proteomes" id="UP001321477">
    <property type="component" value="Chromosome"/>
</dbReference>
<dbReference type="InterPro" id="IPR002213">
    <property type="entry name" value="UDP_glucos_trans"/>
</dbReference>
<proteinExistence type="predicted"/>
<organism evidence="1 2">
    <name type="scientific">Agromyces marinus</name>
    <dbReference type="NCBI Taxonomy" id="1389020"/>
    <lineage>
        <taxon>Bacteria</taxon>
        <taxon>Bacillati</taxon>
        <taxon>Actinomycetota</taxon>
        <taxon>Actinomycetes</taxon>
        <taxon>Micrococcales</taxon>
        <taxon>Microbacteriaceae</taxon>
        <taxon>Agromyces</taxon>
    </lineage>
</organism>
<dbReference type="InterPro" id="IPR050426">
    <property type="entry name" value="Glycosyltransferase_28"/>
</dbReference>
<protein>
    <recommendedName>
        <fullName evidence="3">Glycosyltransferase</fullName>
    </recommendedName>
</protein>
<dbReference type="Pfam" id="PF00201">
    <property type="entry name" value="UDPGT"/>
    <property type="match status" value="1"/>
</dbReference>
<evidence type="ECO:0000313" key="1">
    <source>
        <dbReference type="EMBL" id="BDZ54472.1"/>
    </source>
</evidence>
<evidence type="ECO:0008006" key="3">
    <source>
        <dbReference type="Google" id="ProtNLM"/>
    </source>
</evidence>
<accession>A0ABN6YAU6</accession>
<dbReference type="SUPFAM" id="SSF53756">
    <property type="entry name" value="UDP-Glycosyltransferase/glycogen phosphorylase"/>
    <property type="match status" value="1"/>
</dbReference>
<evidence type="ECO:0000313" key="2">
    <source>
        <dbReference type="Proteomes" id="UP001321477"/>
    </source>
</evidence>
<dbReference type="RefSeq" id="WP_234660639.1">
    <property type="nucleotide sequence ID" value="NZ_AP027734.1"/>
</dbReference>
<name>A0ABN6YAU6_9MICO</name>
<dbReference type="PANTHER" id="PTHR48050">
    <property type="entry name" value="STEROL 3-BETA-GLUCOSYLTRANSFERASE"/>
    <property type="match status" value="1"/>
</dbReference>
<keyword evidence="2" id="KW-1185">Reference proteome</keyword>
<dbReference type="PANTHER" id="PTHR48050:SF13">
    <property type="entry name" value="STEROL 3-BETA-GLUCOSYLTRANSFERASE UGT80A2"/>
    <property type="match status" value="1"/>
</dbReference>
<reference evidence="2" key="1">
    <citation type="journal article" date="2019" name="Int. J. Syst. Evol. Microbiol.">
        <title>The Global Catalogue of Microorganisms (GCM) 10K type strain sequencing project: providing services to taxonomists for standard genome sequencing and annotation.</title>
        <authorList>
            <consortium name="The Broad Institute Genomics Platform"/>
            <consortium name="The Broad Institute Genome Sequencing Center for Infectious Disease"/>
            <person name="Wu L."/>
            <person name="Ma J."/>
        </authorList>
    </citation>
    <scope>NUCLEOTIDE SEQUENCE [LARGE SCALE GENOMIC DNA]</scope>
    <source>
        <strain evidence="2">NBRC 109019</strain>
    </source>
</reference>
<dbReference type="Gene3D" id="3.40.50.2000">
    <property type="entry name" value="Glycogen Phosphorylase B"/>
    <property type="match status" value="2"/>
</dbReference>
<dbReference type="EMBL" id="AP027734">
    <property type="protein sequence ID" value="BDZ54472.1"/>
    <property type="molecule type" value="Genomic_DNA"/>
</dbReference>
<gene>
    <name evidence="1" type="ORF">GCM10025870_15450</name>
</gene>
<dbReference type="CDD" id="cd03784">
    <property type="entry name" value="GT1_Gtf-like"/>
    <property type="match status" value="1"/>
</dbReference>
<sequence>MSLLVISPDYASHLLPLATIATAWRNRGERVVVASGPATSGIVEEFGFECHDLRLGRGSNPGVISADAQPADEGDSLRGFFEATRQGAVATLRYQAAERSTDLMWRPVESARATMRAVDEVRPRHVIVDHLAFSARLGLQTAGVPYGDVVLGHPSALPVGDEVYGVPPAWPRAIAPEPAELADLRRLCERVSERFAEEWNLAAAELDPGHVPVEDAFASHGPLVLYNSPAALADDDRLRLLPRHRFLGSTLRSERVDADVVEWVGRSAPYAYVSLGSFLSVRGDVLRRIADALRSLGLPAAIATGSTPAGDLGDLPADWLVRDYLPQVRLLGSAAVAVSHGGNNSVTESIGSGVPLVVLPLSTDQFAGAASVERSGFGVALDPNTATAREIADALRRMLDLPPEARTRLEALAAGQAARPGPEVAFDALTA</sequence>